<reference evidence="2" key="2">
    <citation type="submission" date="2017-02" db="UniProtKB">
        <authorList>
            <consortium name="WormBaseParasite"/>
        </authorList>
    </citation>
    <scope>IDENTIFICATION</scope>
</reference>
<dbReference type="WBParaSite" id="ACAC_0000101901-mRNA-1">
    <property type="protein sequence ID" value="ACAC_0000101901-mRNA-1"/>
    <property type="gene ID" value="ACAC_0000101901"/>
</dbReference>
<sequence>MAGMAVSKAGLSYSWLRMFSGPRNDSSNVTMLEANHHFEQRSQGKATSDKFFGLSPLVETGNPHTQMNYLTVPRIVHLNGSLKSIF</sequence>
<evidence type="ECO:0000313" key="2">
    <source>
        <dbReference type="WBParaSite" id="ACAC_0000101901-mRNA-1"/>
    </source>
</evidence>
<organism evidence="1 2">
    <name type="scientific">Angiostrongylus cantonensis</name>
    <name type="common">Rat lungworm</name>
    <dbReference type="NCBI Taxonomy" id="6313"/>
    <lineage>
        <taxon>Eukaryota</taxon>
        <taxon>Metazoa</taxon>
        <taxon>Ecdysozoa</taxon>
        <taxon>Nematoda</taxon>
        <taxon>Chromadorea</taxon>
        <taxon>Rhabditida</taxon>
        <taxon>Rhabditina</taxon>
        <taxon>Rhabditomorpha</taxon>
        <taxon>Strongyloidea</taxon>
        <taxon>Metastrongylidae</taxon>
        <taxon>Angiostrongylus</taxon>
    </lineage>
</organism>
<dbReference type="Proteomes" id="UP000035642">
    <property type="component" value="Unassembled WGS sequence"/>
</dbReference>
<name>A0A0K0CUT7_ANGCA</name>
<evidence type="ECO:0000313" key="1">
    <source>
        <dbReference type="Proteomes" id="UP000035642"/>
    </source>
</evidence>
<accession>A0A0K0CUT7</accession>
<dbReference type="AlphaFoldDB" id="A0A0K0CUT7"/>
<reference evidence="1" key="1">
    <citation type="submission" date="2012-09" db="EMBL/GenBank/DDBJ databases">
        <authorList>
            <person name="Martin A.A."/>
        </authorList>
    </citation>
    <scope>NUCLEOTIDE SEQUENCE</scope>
</reference>
<proteinExistence type="predicted"/>
<protein>
    <submittedName>
        <fullName evidence="2">Secreted protein</fullName>
    </submittedName>
</protein>
<keyword evidence="1" id="KW-1185">Reference proteome</keyword>